<dbReference type="Proteomes" id="UP000252415">
    <property type="component" value="Unassembled WGS sequence"/>
</dbReference>
<dbReference type="RefSeq" id="WP_181873422.1">
    <property type="nucleotide sequence ID" value="NZ_QPJD01000005.1"/>
</dbReference>
<dbReference type="PROSITE" id="PS51257">
    <property type="entry name" value="PROKAR_LIPOPROTEIN"/>
    <property type="match status" value="1"/>
</dbReference>
<sequence length="433" mass="47897">MQRLRIIAVLVILGSLAVLTSCGLLKGNRSDVEDKNLAKPLSFTIVYAKDNLLHKQGISSVIGAFEKSHPNIVIDEVNETWTGSYGEYLKMKEAVGEFPDLVEMSETQLFADAGLLYEIPGDLVNLLQPAPEVIGRFYNLPLELPAPQGIIYSKAVFRKAGIAAPPKTFGEFIEACEKIKRLGIDPIVVGAKDIGHMEYWVNKFLIDEVYIHNPDWNAQRSEGKVSWTDPAPMKAMNKLASLWGLGYVAQGFVATSDNQTASILVSGQAAMLFSGPIMFNLIKAADPSFEYGFFALPDDNGKINVAGAQAPVGWSISAKAALDPDKLEAITQFLHYFYGEDQYPRYLQAVNGIPSTNVEIDYPLPEAMSSVFRVLDDPKTGKSMFMDRFSGRNIPPPQFSDWFYQTAQDWLTGNTSVEAAMKEADRMWDALKQ</sequence>
<proteinExistence type="predicted"/>
<accession>A0A368W569</accession>
<dbReference type="PANTHER" id="PTHR43649">
    <property type="entry name" value="ARABINOSE-BINDING PROTEIN-RELATED"/>
    <property type="match status" value="1"/>
</dbReference>
<dbReference type="Gene3D" id="3.40.190.10">
    <property type="entry name" value="Periplasmic binding protein-like II"/>
    <property type="match status" value="2"/>
</dbReference>
<evidence type="ECO:0000313" key="2">
    <source>
        <dbReference type="Proteomes" id="UP000252415"/>
    </source>
</evidence>
<reference evidence="1 2" key="1">
    <citation type="submission" date="2018-07" db="EMBL/GenBank/DDBJ databases">
        <title>Genomic Encyclopedia of Type Strains, Phase III (KMG-III): the genomes of soil and plant-associated and newly described type strains.</title>
        <authorList>
            <person name="Whitman W."/>
        </authorList>
    </citation>
    <scope>NUCLEOTIDE SEQUENCE [LARGE SCALE GENOMIC DNA]</scope>
    <source>
        <strain evidence="1 2">CECT 7506</strain>
    </source>
</reference>
<dbReference type="PANTHER" id="PTHR43649:SF12">
    <property type="entry name" value="DIACETYLCHITOBIOSE BINDING PROTEIN DASA"/>
    <property type="match status" value="1"/>
</dbReference>
<name>A0A368W569_9BACL</name>
<dbReference type="AlphaFoldDB" id="A0A368W569"/>
<dbReference type="Pfam" id="PF01547">
    <property type="entry name" value="SBP_bac_1"/>
    <property type="match status" value="1"/>
</dbReference>
<gene>
    <name evidence="1" type="ORF">DFP97_10577</name>
</gene>
<organism evidence="1 2">
    <name type="scientific">Paenibacillus prosopidis</name>
    <dbReference type="NCBI Taxonomy" id="630520"/>
    <lineage>
        <taxon>Bacteria</taxon>
        <taxon>Bacillati</taxon>
        <taxon>Bacillota</taxon>
        <taxon>Bacilli</taxon>
        <taxon>Bacillales</taxon>
        <taxon>Paenibacillaceae</taxon>
        <taxon>Paenibacillus</taxon>
    </lineage>
</organism>
<dbReference type="SUPFAM" id="SSF53850">
    <property type="entry name" value="Periplasmic binding protein-like II"/>
    <property type="match status" value="1"/>
</dbReference>
<dbReference type="InterPro" id="IPR050490">
    <property type="entry name" value="Bact_solute-bd_prot1"/>
</dbReference>
<dbReference type="EMBL" id="QPJD01000005">
    <property type="protein sequence ID" value="RCW48893.1"/>
    <property type="molecule type" value="Genomic_DNA"/>
</dbReference>
<dbReference type="InterPro" id="IPR006059">
    <property type="entry name" value="SBP"/>
</dbReference>
<comment type="caution">
    <text evidence="1">The sequence shown here is derived from an EMBL/GenBank/DDBJ whole genome shotgun (WGS) entry which is preliminary data.</text>
</comment>
<protein>
    <submittedName>
        <fullName evidence="1">Raffinose/stachyose/melibiose transport system substrate-binding protein</fullName>
    </submittedName>
</protein>
<keyword evidence="2" id="KW-1185">Reference proteome</keyword>
<evidence type="ECO:0000313" key="1">
    <source>
        <dbReference type="EMBL" id="RCW48893.1"/>
    </source>
</evidence>